<evidence type="ECO:0000313" key="1">
    <source>
        <dbReference type="EMBL" id="JAH22818.1"/>
    </source>
</evidence>
<dbReference type="AlphaFoldDB" id="A0A0E9R3B8"/>
<protein>
    <submittedName>
        <fullName evidence="1">Uncharacterized protein</fullName>
    </submittedName>
</protein>
<reference evidence="1" key="1">
    <citation type="submission" date="2014-11" db="EMBL/GenBank/DDBJ databases">
        <authorList>
            <person name="Amaro Gonzalez C."/>
        </authorList>
    </citation>
    <scope>NUCLEOTIDE SEQUENCE</scope>
</reference>
<reference evidence="1" key="2">
    <citation type="journal article" date="2015" name="Fish Shellfish Immunol.">
        <title>Early steps in the European eel (Anguilla anguilla)-Vibrio vulnificus interaction in the gills: Role of the RtxA13 toxin.</title>
        <authorList>
            <person name="Callol A."/>
            <person name="Pajuelo D."/>
            <person name="Ebbesson L."/>
            <person name="Teles M."/>
            <person name="MacKenzie S."/>
            <person name="Amaro C."/>
        </authorList>
    </citation>
    <scope>NUCLEOTIDE SEQUENCE</scope>
</reference>
<accession>A0A0E9R3B8</accession>
<sequence length="26" mass="2803">MCLGSLVAFCHTTVTLITINQCFSIS</sequence>
<organism evidence="1">
    <name type="scientific">Anguilla anguilla</name>
    <name type="common">European freshwater eel</name>
    <name type="synonym">Muraena anguilla</name>
    <dbReference type="NCBI Taxonomy" id="7936"/>
    <lineage>
        <taxon>Eukaryota</taxon>
        <taxon>Metazoa</taxon>
        <taxon>Chordata</taxon>
        <taxon>Craniata</taxon>
        <taxon>Vertebrata</taxon>
        <taxon>Euteleostomi</taxon>
        <taxon>Actinopterygii</taxon>
        <taxon>Neopterygii</taxon>
        <taxon>Teleostei</taxon>
        <taxon>Anguilliformes</taxon>
        <taxon>Anguillidae</taxon>
        <taxon>Anguilla</taxon>
    </lineage>
</organism>
<proteinExistence type="predicted"/>
<name>A0A0E9R3B8_ANGAN</name>
<dbReference type="EMBL" id="GBXM01085759">
    <property type="protein sequence ID" value="JAH22818.1"/>
    <property type="molecule type" value="Transcribed_RNA"/>
</dbReference>